<dbReference type="GO" id="GO:0000472">
    <property type="term" value="P:endonucleolytic cleavage to generate mature 5'-end of SSU-rRNA from (SSU-rRNA, 5.8S rRNA, LSU-rRNA)"/>
    <property type="evidence" value="ECO:0007669"/>
    <property type="project" value="TreeGrafter"/>
</dbReference>
<proteinExistence type="predicted"/>
<dbReference type="AlphaFoldDB" id="A0A8T2K0W6"/>
<dbReference type="GO" id="GO:0000480">
    <property type="term" value="P:endonucleolytic cleavage in 5'-ETS of tricistronic rRNA transcript (SSU-rRNA, 5.8S rRNA, LSU-rRNA)"/>
    <property type="evidence" value="ECO:0007669"/>
    <property type="project" value="TreeGrafter"/>
</dbReference>
<evidence type="ECO:0008006" key="4">
    <source>
        <dbReference type="Google" id="ProtNLM"/>
    </source>
</evidence>
<keyword evidence="1" id="KW-0677">Repeat</keyword>
<evidence type="ECO:0000313" key="3">
    <source>
        <dbReference type="Proteomes" id="UP000812440"/>
    </source>
</evidence>
<dbReference type="InterPro" id="IPR040000">
    <property type="entry name" value="NOP9"/>
</dbReference>
<dbReference type="Gene3D" id="1.25.10.10">
    <property type="entry name" value="Leucine-rich Repeat Variant"/>
    <property type="match status" value="1"/>
</dbReference>
<dbReference type="SUPFAM" id="SSF48371">
    <property type="entry name" value="ARM repeat"/>
    <property type="match status" value="1"/>
</dbReference>
<reference evidence="2" key="1">
    <citation type="thesis" date="2020" institute="ProQuest LLC" country="789 East Eisenhower Parkway, Ann Arbor, MI, USA">
        <title>Comparative Genomics and Chromosome Evolution.</title>
        <authorList>
            <person name="Mudd A.B."/>
        </authorList>
    </citation>
    <scope>NUCLEOTIDE SEQUENCE</scope>
    <source>
        <strain evidence="2">Female2</strain>
        <tissue evidence="2">Blood</tissue>
    </source>
</reference>
<evidence type="ECO:0000256" key="1">
    <source>
        <dbReference type="ARBA" id="ARBA00022737"/>
    </source>
</evidence>
<comment type="caution">
    <text evidence="2">The sequence shown here is derived from an EMBL/GenBank/DDBJ whole genome shotgun (WGS) entry which is preliminary data.</text>
</comment>
<dbReference type="GO" id="GO:0000056">
    <property type="term" value="P:ribosomal small subunit export from nucleus"/>
    <property type="evidence" value="ECO:0007669"/>
    <property type="project" value="TreeGrafter"/>
</dbReference>
<dbReference type="EMBL" id="JAACNH010000003">
    <property type="protein sequence ID" value="KAG8449978.1"/>
    <property type="molecule type" value="Genomic_DNA"/>
</dbReference>
<keyword evidence="3" id="KW-1185">Reference proteome</keyword>
<dbReference type="InterPro" id="IPR016024">
    <property type="entry name" value="ARM-type_fold"/>
</dbReference>
<dbReference type="GO" id="GO:0005730">
    <property type="term" value="C:nucleolus"/>
    <property type="evidence" value="ECO:0007669"/>
    <property type="project" value="TreeGrafter"/>
</dbReference>
<dbReference type="GO" id="GO:0030688">
    <property type="term" value="C:preribosome, small subunit precursor"/>
    <property type="evidence" value="ECO:0007669"/>
    <property type="project" value="TreeGrafter"/>
</dbReference>
<dbReference type="Proteomes" id="UP000812440">
    <property type="component" value="Chromosome 8_10"/>
</dbReference>
<organism evidence="2 3">
    <name type="scientific">Hymenochirus boettgeri</name>
    <name type="common">Congo dwarf clawed frog</name>
    <dbReference type="NCBI Taxonomy" id="247094"/>
    <lineage>
        <taxon>Eukaryota</taxon>
        <taxon>Metazoa</taxon>
        <taxon>Chordata</taxon>
        <taxon>Craniata</taxon>
        <taxon>Vertebrata</taxon>
        <taxon>Euteleostomi</taxon>
        <taxon>Amphibia</taxon>
        <taxon>Batrachia</taxon>
        <taxon>Anura</taxon>
        <taxon>Pipoidea</taxon>
        <taxon>Pipidae</taxon>
        <taxon>Pipinae</taxon>
        <taxon>Hymenochirus</taxon>
    </lineage>
</organism>
<dbReference type="InterPro" id="IPR001313">
    <property type="entry name" value="Pumilio_RNA-bd_rpt"/>
</dbReference>
<dbReference type="InterPro" id="IPR011989">
    <property type="entry name" value="ARM-like"/>
</dbReference>
<dbReference type="PANTHER" id="PTHR13102:SF0">
    <property type="entry name" value="NUCLEOLAR PROTEIN 9"/>
    <property type="match status" value="1"/>
</dbReference>
<feature type="non-terminal residue" evidence="2">
    <location>
        <position position="198"/>
    </location>
</feature>
<name>A0A8T2K0W6_9PIPI</name>
<accession>A0A8T2K0W6</accession>
<dbReference type="GO" id="GO:0030686">
    <property type="term" value="C:90S preribosome"/>
    <property type="evidence" value="ECO:0007669"/>
    <property type="project" value="TreeGrafter"/>
</dbReference>
<dbReference type="OrthoDB" id="9987665at2759"/>
<sequence length="198" mass="22352">FLVIICVEMQTCKSTSAPFSSLLVFLKDETSSRLLERILEVSDKKQLRRVFKNHFQAQLHTLSAHPIANYTVQRLIGATQTKKLFSTVFDELSPALEDILAKGHMGIITGLAEACKRLKIRQSALLTQLMEAFHCAVPASRQVTCVPLFLSLITYEIYYQKEGEEEPSEHQGGVLCPVYFILFINNLVLDMMVQSRDG</sequence>
<dbReference type="Pfam" id="PF22493">
    <property type="entry name" value="PUF_NOP9"/>
    <property type="match status" value="1"/>
</dbReference>
<dbReference type="GO" id="GO:0003723">
    <property type="term" value="F:RNA binding"/>
    <property type="evidence" value="ECO:0007669"/>
    <property type="project" value="InterPro"/>
</dbReference>
<protein>
    <recommendedName>
        <fullName evidence="4">Nucleolar protein 9</fullName>
    </recommendedName>
</protein>
<dbReference type="GO" id="GO:0000447">
    <property type="term" value="P:endonucleolytic cleavage in ITS1 to separate SSU-rRNA from 5.8S rRNA and LSU-rRNA from tricistronic rRNA transcript (SSU-rRNA, 5.8S rRNA, LSU-rRNA)"/>
    <property type="evidence" value="ECO:0007669"/>
    <property type="project" value="TreeGrafter"/>
</dbReference>
<gene>
    <name evidence="2" type="ORF">GDO86_016602</name>
</gene>
<evidence type="ECO:0000313" key="2">
    <source>
        <dbReference type="EMBL" id="KAG8449978.1"/>
    </source>
</evidence>
<dbReference type="PANTHER" id="PTHR13102">
    <property type="entry name" value="NUCLEOLAR PROTEIN 9"/>
    <property type="match status" value="1"/>
</dbReference>